<comment type="subunit">
    <text evidence="8">The complex is composed of six subunits: RnfA, RnfB, RnfC, RnfD, RnfE and RnfG.</text>
</comment>
<dbReference type="InterPro" id="IPR011538">
    <property type="entry name" value="Nuo51_FMN-bd"/>
</dbReference>
<evidence type="ECO:0000313" key="10">
    <source>
        <dbReference type="EMBL" id="MSS19644.1"/>
    </source>
</evidence>
<accession>A0A7X2T9K5</accession>
<organism evidence="10 11">
    <name type="scientific">Pseudoramibacter porci</name>
    <dbReference type="NCBI Taxonomy" id="2606631"/>
    <lineage>
        <taxon>Bacteria</taxon>
        <taxon>Bacillati</taxon>
        <taxon>Bacillota</taxon>
        <taxon>Clostridia</taxon>
        <taxon>Eubacteriales</taxon>
        <taxon>Eubacteriaceae</taxon>
        <taxon>Pseudoramibacter</taxon>
    </lineage>
</organism>
<dbReference type="SUPFAM" id="SSF142019">
    <property type="entry name" value="Nqo1 FMN-binding domain-like"/>
    <property type="match status" value="1"/>
</dbReference>
<feature type="binding site" evidence="8">
    <location>
        <position position="409"/>
    </location>
    <ligand>
        <name>[4Fe-4S] cluster</name>
        <dbReference type="ChEBI" id="CHEBI:49883"/>
        <label>2</label>
    </ligand>
</feature>
<feature type="domain" description="4Fe-4S ferredoxin-type" evidence="9">
    <location>
        <begin position="360"/>
        <end position="381"/>
    </location>
</feature>
<dbReference type="GO" id="GO:0009055">
    <property type="term" value="F:electron transfer activity"/>
    <property type="evidence" value="ECO:0007669"/>
    <property type="project" value="InterPro"/>
</dbReference>
<keyword evidence="7 8" id="KW-0411">Iron-sulfur</keyword>
<dbReference type="Proteomes" id="UP000461754">
    <property type="component" value="Unassembled WGS sequence"/>
</dbReference>
<dbReference type="RefSeq" id="WP_154576053.1">
    <property type="nucleotide sequence ID" value="NZ_VUMO01000004.1"/>
</dbReference>
<comment type="cofactor">
    <cofactor evidence="8">
        <name>[4Fe-4S] cluster</name>
        <dbReference type="ChEBI" id="CHEBI:49883"/>
    </cofactor>
    <text evidence="8">Binds 2 [4Fe-4S] clusters per subunit.</text>
</comment>
<dbReference type="InterPro" id="IPR010208">
    <property type="entry name" value="Ion_transpt_RnfC/RsxC"/>
</dbReference>
<comment type="similarity">
    <text evidence="8">Belongs to the 4Fe4S bacterial-type ferredoxin family. RnfC subfamily.</text>
</comment>
<evidence type="ECO:0000259" key="9">
    <source>
        <dbReference type="PROSITE" id="PS51379"/>
    </source>
</evidence>
<dbReference type="SUPFAM" id="SSF46548">
    <property type="entry name" value="alpha-helical ferredoxin"/>
    <property type="match status" value="1"/>
</dbReference>
<dbReference type="NCBIfam" id="TIGR01945">
    <property type="entry name" value="rnfC"/>
    <property type="match status" value="1"/>
</dbReference>
<evidence type="ECO:0000256" key="8">
    <source>
        <dbReference type="HAMAP-Rule" id="MF_00461"/>
    </source>
</evidence>
<evidence type="ECO:0000313" key="11">
    <source>
        <dbReference type="Proteomes" id="UP000461754"/>
    </source>
</evidence>
<feature type="binding site" evidence="8">
    <location>
        <position position="370"/>
    </location>
    <ligand>
        <name>[4Fe-4S] cluster</name>
        <dbReference type="ChEBI" id="CHEBI:49883"/>
        <label>1</label>
    </ligand>
</feature>
<evidence type="ECO:0000256" key="3">
    <source>
        <dbReference type="ARBA" id="ARBA00022723"/>
    </source>
</evidence>
<gene>
    <name evidence="10" type="primary">rsxC</name>
    <name evidence="8" type="synonym">rnfC</name>
    <name evidence="10" type="ORF">FYJ52_04395</name>
</gene>
<keyword evidence="6 8" id="KW-0408">Iron</keyword>
<dbReference type="Pfam" id="PF01512">
    <property type="entry name" value="Complex1_51K"/>
    <property type="match status" value="1"/>
</dbReference>
<feature type="binding site" evidence="8">
    <location>
        <position position="376"/>
    </location>
    <ligand>
        <name>[4Fe-4S] cluster</name>
        <dbReference type="ChEBI" id="CHEBI:49883"/>
        <label>1</label>
    </ligand>
</feature>
<evidence type="ECO:0000256" key="6">
    <source>
        <dbReference type="ARBA" id="ARBA00023004"/>
    </source>
</evidence>
<keyword evidence="8" id="KW-1278">Translocase</keyword>
<protein>
    <recommendedName>
        <fullName evidence="8">Ion-translocating oxidoreductase complex subunit C</fullName>
        <ecNumber evidence="8">7.-.-.-</ecNumber>
    </recommendedName>
    <alternativeName>
        <fullName evidence="8">Rnf electron transport complex subunit C</fullName>
    </alternativeName>
</protein>
<dbReference type="Gene3D" id="3.10.20.600">
    <property type="match status" value="1"/>
</dbReference>
<dbReference type="PANTHER" id="PTHR43034">
    <property type="entry name" value="ION-TRANSLOCATING OXIDOREDUCTASE COMPLEX SUBUNIT C"/>
    <property type="match status" value="1"/>
</dbReference>
<dbReference type="InterPro" id="IPR017896">
    <property type="entry name" value="4Fe4S_Fe-S-bd"/>
</dbReference>
<dbReference type="Pfam" id="PF10531">
    <property type="entry name" value="SLBB"/>
    <property type="match status" value="1"/>
</dbReference>
<dbReference type="Pfam" id="PF13375">
    <property type="entry name" value="RnfC_N"/>
    <property type="match status" value="1"/>
</dbReference>
<keyword evidence="1 8" id="KW-0813">Transport</keyword>
<dbReference type="EMBL" id="VUMO01000004">
    <property type="protein sequence ID" value="MSS19644.1"/>
    <property type="molecule type" value="Genomic_DNA"/>
</dbReference>
<sequence length="449" mass="47729">MQKTETCSFKGGIHPPYNKELTNAVPVRKAKEPAVVTIPMSLHIGAPCKPVVKKGDTVYMGQMVGEATGFVSSPVFASVSGTVKAVEERPHPNGNNVLSVVIESDGKDTVDPSIQPYKPYTAYGSKEIIDIIKNAGIVGMGGATFPTHVKLTVSPDKHVDTVILNGAECEPYLTADDHLMQDHPDRVVKGLQIAMRALNVSKGVIAIENNKPQAIEAVAKAAEGLDGIEVQKLATKYPQGAEKQLITAVTGREVPAGGLPADAGVVVMNVGTAAQVALTFETGMPLISRYVTCTGDAVKEPCTMLVKVGTPYQEVIDQCGGFSKPVGKVISGGPMMGVAMQRTDIPVMKGTSGILCLSKEAAYIPEPSACIRCGRCASVCPIHLQPFLISAFAQKKRWDRCEEFHALDCIECGSCSFICPAKRTIVSSIRVGKRQVQAERKKKAVKSNG</sequence>
<keyword evidence="3 8" id="KW-0479">Metal-binding</keyword>
<dbReference type="NCBIfam" id="NF003454">
    <property type="entry name" value="PRK05035.1"/>
    <property type="match status" value="1"/>
</dbReference>
<proteinExistence type="inferred from homology"/>
<dbReference type="InterPro" id="IPR026902">
    <property type="entry name" value="RnfC_N"/>
</dbReference>
<dbReference type="Gene3D" id="3.30.70.20">
    <property type="match status" value="1"/>
</dbReference>
<name>A0A7X2T9K5_9FIRM</name>
<comment type="subcellular location">
    <subcellularLocation>
        <location evidence="8">Cell membrane</location>
        <topology evidence="8">Peripheral membrane protein</topology>
    </subcellularLocation>
</comment>
<dbReference type="Pfam" id="PF12838">
    <property type="entry name" value="Fer4_7"/>
    <property type="match status" value="1"/>
</dbReference>
<evidence type="ECO:0000256" key="2">
    <source>
        <dbReference type="ARBA" id="ARBA00022485"/>
    </source>
</evidence>
<dbReference type="HAMAP" id="MF_00461">
    <property type="entry name" value="RsxC_RnfC"/>
    <property type="match status" value="1"/>
</dbReference>
<dbReference type="GO" id="GO:0046872">
    <property type="term" value="F:metal ion binding"/>
    <property type="evidence" value="ECO:0007669"/>
    <property type="project" value="UniProtKB-KW"/>
</dbReference>
<dbReference type="PROSITE" id="PS00198">
    <property type="entry name" value="4FE4S_FER_1"/>
    <property type="match status" value="2"/>
</dbReference>
<feature type="binding site" evidence="8">
    <location>
        <position position="415"/>
    </location>
    <ligand>
        <name>[4Fe-4S] cluster</name>
        <dbReference type="ChEBI" id="CHEBI:49883"/>
        <label>2</label>
    </ligand>
</feature>
<keyword evidence="8" id="KW-1003">Cell membrane</keyword>
<dbReference type="GO" id="GO:0051539">
    <property type="term" value="F:4 iron, 4 sulfur cluster binding"/>
    <property type="evidence" value="ECO:0007669"/>
    <property type="project" value="UniProtKB-KW"/>
</dbReference>
<dbReference type="GO" id="GO:0005886">
    <property type="term" value="C:plasma membrane"/>
    <property type="evidence" value="ECO:0007669"/>
    <property type="project" value="UniProtKB-SubCell"/>
</dbReference>
<evidence type="ECO:0000256" key="7">
    <source>
        <dbReference type="ARBA" id="ARBA00023014"/>
    </source>
</evidence>
<feature type="binding site" evidence="8">
    <location>
        <position position="419"/>
    </location>
    <ligand>
        <name>[4Fe-4S] cluster</name>
        <dbReference type="ChEBI" id="CHEBI:49883"/>
        <label>1</label>
    </ligand>
</feature>
<comment type="caution">
    <text evidence="10">The sequence shown here is derived from an EMBL/GenBank/DDBJ whole genome shotgun (WGS) entry which is preliminary data.</text>
</comment>
<dbReference type="InterPro" id="IPR037225">
    <property type="entry name" value="Nuo51_FMN-bd_sf"/>
</dbReference>
<dbReference type="InterPro" id="IPR017900">
    <property type="entry name" value="4Fe4S_Fe_S_CS"/>
</dbReference>
<dbReference type="PROSITE" id="PS51379">
    <property type="entry name" value="4FE4S_FER_2"/>
    <property type="match status" value="2"/>
</dbReference>
<dbReference type="AlphaFoldDB" id="A0A7X2T9K5"/>
<keyword evidence="11" id="KW-1185">Reference proteome</keyword>
<evidence type="ECO:0000256" key="5">
    <source>
        <dbReference type="ARBA" id="ARBA00022982"/>
    </source>
</evidence>
<keyword evidence="2 8" id="KW-0004">4Fe-4S</keyword>
<dbReference type="InterPro" id="IPR019554">
    <property type="entry name" value="Soluble_ligand-bd"/>
</dbReference>
<comment type="function">
    <text evidence="8">Part of a membrane-bound complex that couples electron transfer with translocation of ions across the membrane.</text>
</comment>
<feature type="binding site" evidence="8">
    <location>
        <position position="380"/>
    </location>
    <ligand>
        <name>[4Fe-4S] cluster</name>
        <dbReference type="ChEBI" id="CHEBI:49883"/>
        <label>2</label>
    </ligand>
</feature>
<evidence type="ECO:0000256" key="1">
    <source>
        <dbReference type="ARBA" id="ARBA00022448"/>
    </source>
</evidence>
<dbReference type="Gene3D" id="3.40.50.11540">
    <property type="entry name" value="NADH-ubiquinone oxidoreductase 51kDa subunit"/>
    <property type="match status" value="1"/>
</dbReference>
<keyword evidence="5 8" id="KW-0249">Electron transport</keyword>
<feature type="binding site" evidence="8">
    <location>
        <position position="412"/>
    </location>
    <ligand>
        <name>[4Fe-4S] cluster</name>
        <dbReference type="ChEBI" id="CHEBI:49883"/>
        <label>2</label>
    </ligand>
</feature>
<dbReference type="GO" id="GO:0022900">
    <property type="term" value="P:electron transport chain"/>
    <property type="evidence" value="ECO:0007669"/>
    <property type="project" value="UniProtKB-UniRule"/>
</dbReference>
<keyword evidence="8" id="KW-0472">Membrane</keyword>
<keyword evidence="4 8" id="KW-0677">Repeat</keyword>
<evidence type="ECO:0000256" key="4">
    <source>
        <dbReference type="ARBA" id="ARBA00022737"/>
    </source>
</evidence>
<dbReference type="EC" id="7.-.-.-" evidence="8"/>
<feature type="binding site" evidence="8">
    <location>
        <position position="373"/>
    </location>
    <ligand>
        <name>[4Fe-4S] cluster</name>
        <dbReference type="ChEBI" id="CHEBI:49883"/>
        <label>1</label>
    </ligand>
</feature>
<reference evidence="10 11" key="1">
    <citation type="submission" date="2019-08" db="EMBL/GenBank/DDBJ databases">
        <title>In-depth cultivation of the pig gut microbiome towards novel bacterial diversity and tailored functional studies.</title>
        <authorList>
            <person name="Wylensek D."/>
            <person name="Hitch T.C.A."/>
            <person name="Clavel T."/>
        </authorList>
    </citation>
    <scope>NUCLEOTIDE SEQUENCE [LARGE SCALE GENOMIC DNA]</scope>
    <source>
        <strain evidence="10 11">RF-744-FAT-4</strain>
    </source>
</reference>
<dbReference type="PANTHER" id="PTHR43034:SF2">
    <property type="entry name" value="ION-TRANSLOCATING OXIDOREDUCTASE COMPLEX SUBUNIT C"/>
    <property type="match status" value="1"/>
</dbReference>
<feature type="domain" description="4Fe-4S ferredoxin-type" evidence="9">
    <location>
        <begin position="400"/>
        <end position="429"/>
    </location>
</feature>